<sequence length="116" mass="13125">MVGYRVNGMHQSNQPLKTIQIHKFKFGAPFPIPEVARAKRKHSDELGTNKVQRAVKRSQFHSHPSYHGTTGFWTDVRDSRYSIAAISTTFVYSTTLNKASFPIDTECMNPSPSKNI</sequence>
<protein>
    <submittedName>
        <fullName evidence="1">Uncharacterized protein</fullName>
    </submittedName>
</protein>
<evidence type="ECO:0000313" key="1">
    <source>
        <dbReference type="EMBL" id="KAL3572122.1"/>
    </source>
</evidence>
<evidence type="ECO:0000313" key="2">
    <source>
        <dbReference type="Proteomes" id="UP000309997"/>
    </source>
</evidence>
<reference evidence="1 2" key="1">
    <citation type="journal article" date="2024" name="Plant Biotechnol. J.">
        <title>Genome and CRISPR/Cas9 system of a widespread forest tree (Populus alba) in the world.</title>
        <authorList>
            <person name="Liu Y.J."/>
            <person name="Jiang P.F."/>
            <person name="Han X.M."/>
            <person name="Li X.Y."/>
            <person name="Wang H.M."/>
            <person name="Wang Y.J."/>
            <person name="Wang X.X."/>
            <person name="Zeng Q.Y."/>
        </authorList>
    </citation>
    <scope>NUCLEOTIDE SEQUENCE [LARGE SCALE GENOMIC DNA]</scope>
    <source>
        <strain evidence="2">cv. PAL-ZL1</strain>
    </source>
</reference>
<comment type="caution">
    <text evidence="1">The sequence shown here is derived from an EMBL/GenBank/DDBJ whole genome shotgun (WGS) entry which is preliminary data.</text>
</comment>
<accession>A0ACC4B2B2</accession>
<gene>
    <name evidence="1" type="ORF">D5086_026026</name>
</gene>
<keyword evidence="2" id="KW-1185">Reference proteome</keyword>
<name>A0ACC4B2B2_POPAL</name>
<proteinExistence type="predicted"/>
<dbReference type="Proteomes" id="UP000309997">
    <property type="component" value="Unassembled WGS sequence"/>
</dbReference>
<organism evidence="1 2">
    <name type="scientific">Populus alba</name>
    <name type="common">White poplar</name>
    <dbReference type="NCBI Taxonomy" id="43335"/>
    <lineage>
        <taxon>Eukaryota</taxon>
        <taxon>Viridiplantae</taxon>
        <taxon>Streptophyta</taxon>
        <taxon>Embryophyta</taxon>
        <taxon>Tracheophyta</taxon>
        <taxon>Spermatophyta</taxon>
        <taxon>Magnoliopsida</taxon>
        <taxon>eudicotyledons</taxon>
        <taxon>Gunneridae</taxon>
        <taxon>Pentapetalae</taxon>
        <taxon>rosids</taxon>
        <taxon>fabids</taxon>
        <taxon>Malpighiales</taxon>
        <taxon>Salicaceae</taxon>
        <taxon>Saliceae</taxon>
        <taxon>Populus</taxon>
    </lineage>
</organism>
<dbReference type="EMBL" id="RCHU02000014">
    <property type="protein sequence ID" value="KAL3572122.1"/>
    <property type="molecule type" value="Genomic_DNA"/>
</dbReference>